<reference evidence="6 7" key="1">
    <citation type="submission" date="2018-08" db="EMBL/GenBank/DDBJ databases">
        <title>Recombination of ecologically and evolutionarily significant loci maintains genetic cohesion in the Pseudomonas syringae species complex.</title>
        <authorList>
            <person name="Dillon M."/>
            <person name="Thakur S."/>
            <person name="Almeida R.N.D."/>
            <person name="Weir B.S."/>
            <person name="Guttman D.S."/>
        </authorList>
    </citation>
    <scope>NUCLEOTIDE SEQUENCE [LARGE SCALE GENOMIC DNA]</scope>
    <source>
        <strain evidence="6 7">ICMP 7496</strain>
    </source>
</reference>
<keyword evidence="5" id="KW-0055">Arginine biosynthesis</keyword>
<feature type="binding site" evidence="5">
    <location>
        <begin position="99"/>
        <end position="100"/>
    </location>
    <ligand>
        <name>pyridoxal 5'-phosphate</name>
        <dbReference type="ChEBI" id="CHEBI:597326"/>
    </ligand>
</feature>
<dbReference type="PANTHER" id="PTHR11986">
    <property type="entry name" value="AMINOTRANSFERASE CLASS III"/>
    <property type="match status" value="1"/>
</dbReference>
<dbReference type="GO" id="GO:0003992">
    <property type="term" value="F:N2-acetyl-L-ornithine:2-oxoglutarate 5-aminotransferase activity"/>
    <property type="evidence" value="ECO:0007669"/>
    <property type="project" value="UniProtKB-UniRule"/>
</dbReference>
<comment type="similarity">
    <text evidence="5">Belongs to the class-III pyridoxal-phosphate-dependent aminotransferase family. ArgD subfamily.</text>
</comment>
<feature type="binding site" evidence="5">
    <location>
        <position position="134"/>
    </location>
    <ligand>
        <name>N(2)-acetyl-L-ornithine</name>
        <dbReference type="ChEBI" id="CHEBI:57805"/>
    </ligand>
</feature>
<keyword evidence="4 5" id="KW-0663">Pyridoxal phosphate</keyword>
<dbReference type="UniPathway" id="UPA00068">
    <property type="reaction ID" value="UER00109"/>
</dbReference>
<dbReference type="RefSeq" id="WP_122341803.1">
    <property type="nucleotide sequence ID" value="NZ_RBUY01000232.1"/>
</dbReference>
<dbReference type="NCBIfam" id="NF002325">
    <property type="entry name" value="PRK01278.1"/>
    <property type="match status" value="1"/>
</dbReference>
<name>A0A3M6EJN6_9PSED</name>
<dbReference type="InterPro" id="IPR005814">
    <property type="entry name" value="Aminotrans_3"/>
</dbReference>
<feature type="binding site" evidence="5">
    <location>
        <position position="131"/>
    </location>
    <ligand>
        <name>pyridoxal 5'-phosphate</name>
        <dbReference type="ChEBI" id="CHEBI:597326"/>
    </ligand>
</feature>
<dbReference type="SUPFAM" id="SSF53383">
    <property type="entry name" value="PLP-dependent transferases"/>
    <property type="match status" value="1"/>
</dbReference>
<gene>
    <name evidence="5" type="primary">argD</name>
    <name evidence="6" type="ORF">ALP05_02974</name>
</gene>
<dbReference type="InterPro" id="IPR015424">
    <property type="entry name" value="PyrdxlP-dep_Trfase"/>
</dbReference>
<accession>A0A3M6EJN6</accession>
<dbReference type="EC" id="2.6.1.11" evidence="5"/>
<keyword evidence="3 5" id="KW-0808">Transferase</keyword>
<proteinExistence type="inferred from homology"/>
<comment type="caution">
    <text evidence="6">The sequence shown here is derived from an EMBL/GenBank/DDBJ whole genome shotgun (WGS) entry which is preliminary data.</text>
</comment>
<dbReference type="InterPro" id="IPR015422">
    <property type="entry name" value="PyrdxlP-dep_Trfase_small"/>
</dbReference>
<comment type="cofactor">
    <cofactor evidence="5">
        <name>pyridoxal 5'-phosphate</name>
        <dbReference type="ChEBI" id="CHEBI:597326"/>
    </cofactor>
    <text evidence="5">Binds 1 pyridoxal phosphate per subunit.</text>
</comment>
<dbReference type="Gene3D" id="3.40.640.10">
    <property type="entry name" value="Type I PLP-dependent aspartate aminotransferase-like (Major domain)"/>
    <property type="match status" value="1"/>
</dbReference>
<sequence>MSNPTPSLMQTYSRQPVVFARGSGCWLWDEYGIEYLDAISGVAVTNLGHSHPAITAAISEQASTLMHTSNMFGIRWQERLGQKLCELTGMDAAFFCNSGAEANESALKLAKLFATTKGIVTPKILVMENSFHGRTLATLAATGNPAVHRGFEPLMPGFVRVPFNDIAAVKLAADDKNIVAVLVEPVQGEGGVNAASAEYFQELRQLCNRHDWLMMIDEVQTGMGRTGAWFGFQHAHIKPDVITLAKGLGNGYPIGACLAAGKAASLFSPGSHGSTFGGNPLACRVACTVIDVMTDSNIPANARAMGSRLLEGLQVALKRIPGVVRISGMGLMIGVEMDKPCGHLVRQALIQENMLISVTRDTTVRLLPALTSSPHEVDQIISRLERLLSH</sequence>
<evidence type="ECO:0000256" key="4">
    <source>
        <dbReference type="ARBA" id="ARBA00022898"/>
    </source>
</evidence>
<dbReference type="CDD" id="cd00610">
    <property type="entry name" value="OAT_like"/>
    <property type="match status" value="1"/>
</dbReference>
<feature type="binding site" evidence="5">
    <location>
        <begin position="217"/>
        <end position="220"/>
    </location>
    <ligand>
        <name>pyridoxal 5'-phosphate</name>
        <dbReference type="ChEBI" id="CHEBI:597326"/>
    </ligand>
</feature>
<feature type="binding site" evidence="5">
    <location>
        <position position="275"/>
    </location>
    <ligand>
        <name>pyridoxal 5'-phosphate</name>
        <dbReference type="ChEBI" id="CHEBI:597326"/>
    </ligand>
</feature>
<comment type="miscellaneous">
    <text evidence="5">May also have succinyldiaminopimelate aminotransferase activity, thus carrying out the corresponding step in lysine biosynthesis.</text>
</comment>
<keyword evidence="1 5" id="KW-0032">Aminotransferase</keyword>
<feature type="modified residue" description="N6-(pyridoxal phosphate)lysine" evidence="5">
    <location>
        <position position="246"/>
    </location>
</feature>
<evidence type="ECO:0000256" key="1">
    <source>
        <dbReference type="ARBA" id="ARBA00022576"/>
    </source>
</evidence>
<dbReference type="Pfam" id="PF00202">
    <property type="entry name" value="Aminotran_3"/>
    <property type="match status" value="1"/>
</dbReference>
<dbReference type="PIRSF" id="PIRSF000521">
    <property type="entry name" value="Transaminase_4ab_Lys_Orn"/>
    <property type="match status" value="1"/>
</dbReference>
<dbReference type="FunFam" id="3.40.640.10:FF:000004">
    <property type="entry name" value="Acetylornithine aminotransferase"/>
    <property type="match status" value="1"/>
</dbReference>
<dbReference type="HAMAP" id="MF_01107">
    <property type="entry name" value="ArgD_aminotrans_3"/>
    <property type="match status" value="1"/>
</dbReference>
<dbReference type="GO" id="GO:0005737">
    <property type="term" value="C:cytoplasm"/>
    <property type="evidence" value="ECO:0007669"/>
    <property type="project" value="UniProtKB-SubCell"/>
</dbReference>
<keyword evidence="2 5" id="KW-0028">Amino-acid biosynthesis</keyword>
<comment type="catalytic activity">
    <reaction evidence="5">
        <text>N(2)-acetyl-L-ornithine + 2-oxoglutarate = N-acetyl-L-glutamate 5-semialdehyde + L-glutamate</text>
        <dbReference type="Rhea" id="RHEA:18049"/>
        <dbReference type="ChEBI" id="CHEBI:16810"/>
        <dbReference type="ChEBI" id="CHEBI:29123"/>
        <dbReference type="ChEBI" id="CHEBI:29985"/>
        <dbReference type="ChEBI" id="CHEBI:57805"/>
        <dbReference type="EC" id="2.6.1.11"/>
    </reaction>
</comment>
<dbReference type="Proteomes" id="UP000269872">
    <property type="component" value="Unassembled WGS sequence"/>
</dbReference>
<dbReference type="NCBIfam" id="TIGR00707">
    <property type="entry name" value="argD"/>
    <property type="match status" value="1"/>
</dbReference>
<dbReference type="InterPro" id="IPR049704">
    <property type="entry name" value="Aminotrans_3_PPA_site"/>
</dbReference>
<dbReference type="PANTHER" id="PTHR11986:SF79">
    <property type="entry name" value="ACETYLORNITHINE AMINOTRANSFERASE, MITOCHONDRIAL"/>
    <property type="match status" value="1"/>
</dbReference>
<protein>
    <recommendedName>
        <fullName evidence="5">Acetylornithine aminotransferase</fullName>
        <shortName evidence="5">ACOAT</shortName>
        <ecNumber evidence="5">2.6.1.11</ecNumber>
    </recommendedName>
</protein>
<organism evidence="6 7">
    <name type="scientific">Pseudomonas caricapapayae</name>
    <dbReference type="NCBI Taxonomy" id="46678"/>
    <lineage>
        <taxon>Bacteria</taxon>
        <taxon>Pseudomonadati</taxon>
        <taxon>Pseudomonadota</taxon>
        <taxon>Gammaproteobacteria</taxon>
        <taxon>Pseudomonadales</taxon>
        <taxon>Pseudomonadaceae</taxon>
        <taxon>Pseudomonas</taxon>
    </lineage>
</organism>
<evidence type="ECO:0000313" key="7">
    <source>
        <dbReference type="Proteomes" id="UP000269872"/>
    </source>
</evidence>
<keyword evidence="5" id="KW-0963">Cytoplasm</keyword>
<dbReference type="AlphaFoldDB" id="A0A3M6EJN6"/>
<evidence type="ECO:0000256" key="5">
    <source>
        <dbReference type="HAMAP-Rule" id="MF_01107"/>
    </source>
</evidence>
<dbReference type="GO" id="GO:0042802">
    <property type="term" value="F:identical protein binding"/>
    <property type="evidence" value="ECO:0007669"/>
    <property type="project" value="TreeGrafter"/>
</dbReference>
<evidence type="ECO:0000256" key="2">
    <source>
        <dbReference type="ARBA" id="ARBA00022605"/>
    </source>
</evidence>
<feature type="binding site" evidence="5">
    <location>
        <position position="274"/>
    </location>
    <ligand>
        <name>N(2)-acetyl-L-ornithine</name>
        <dbReference type="ChEBI" id="CHEBI:57805"/>
    </ligand>
</feature>
<dbReference type="PROSITE" id="PS00600">
    <property type="entry name" value="AA_TRANSFER_CLASS_3"/>
    <property type="match status" value="1"/>
</dbReference>
<comment type="pathway">
    <text evidence="5">Amino-acid biosynthesis; L-arginine biosynthesis; N(2)-acetyl-L-ornithine from L-glutamate: step 4/4.</text>
</comment>
<dbReference type="InterPro" id="IPR015421">
    <property type="entry name" value="PyrdxlP-dep_Trfase_major"/>
</dbReference>
<dbReference type="GO" id="GO:0030170">
    <property type="term" value="F:pyridoxal phosphate binding"/>
    <property type="evidence" value="ECO:0007669"/>
    <property type="project" value="InterPro"/>
</dbReference>
<evidence type="ECO:0000256" key="3">
    <source>
        <dbReference type="ARBA" id="ARBA00022679"/>
    </source>
</evidence>
<dbReference type="GO" id="GO:0006526">
    <property type="term" value="P:L-arginine biosynthetic process"/>
    <property type="evidence" value="ECO:0007669"/>
    <property type="project" value="UniProtKB-UniRule"/>
</dbReference>
<comment type="subcellular location">
    <subcellularLocation>
        <location evidence="5">Cytoplasm</location>
    </subcellularLocation>
</comment>
<dbReference type="EMBL" id="RBUY01000232">
    <property type="protein sequence ID" value="RMV68016.1"/>
    <property type="molecule type" value="Genomic_DNA"/>
</dbReference>
<dbReference type="InterPro" id="IPR004636">
    <property type="entry name" value="AcOrn/SuccOrn_fam"/>
</dbReference>
<evidence type="ECO:0000313" key="6">
    <source>
        <dbReference type="EMBL" id="RMV68016.1"/>
    </source>
</evidence>
<dbReference type="InterPro" id="IPR050103">
    <property type="entry name" value="Class-III_PLP-dep_AT"/>
</dbReference>
<comment type="subunit">
    <text evidence="5">Homodimer.</text>
</comment>
<dbReference type="Gene3D" id="3.90.1150.10">
    <property type="entry name" value="Aspartate Aminotransferase, domain 1"/>
    <property type="match status" value="1"/>
</dbReference>